<evidence type="ECO:0000313" key="3">
    <source>
        <dbReference type="Proteomes" id="UP001515100"/>
    </source>
</evidence>
<reference evidence="2" key="1">
    <citation type="submission" date="2019-09" db="EMBL/GenBank/DDBJ databases">
        <authorList>
            <person name="Li J."/>
        </authorList>
    </citation>
    <scope>NUCLEOTIDE SEQUENCE [LARGE SCALE GENOMIC DNA]</scope>
    <source>
        <strain evidence="2">NRBC 14897</strain>
    </source>
</reference>
<keyword evidence="1" id="KW-0812">Transmembrane</keyword>
<organism evidence="2 3">
    <name type="scientific">Aeromicrobium fastidiosum</name>
    <dbReference type="NCBI Taxonomy" id="52699"/>
    <lineage>
        <taxon>Bacteria</taxon>
        <taxon>Bacillati</taxon>
        <taxon>Actinomycetota</taxon>
        <taxon>Actinomycetes</taxon>
        <taxon>Propionibacteriales</taxon>
        <taxon>Nocardioidaceae</taxon>
        <taxon>Aeromicrobium</taxon>
    </lineage>
</organism>
<gene>
    <name evidence="2" type="ORF">ESP62_000600</name>
</gene>
<evidence type="ECO:0000313" key="2">
    <source>
        <dbReference type="EMBL" id="KAA1379753.1"/>
    </source>
</evidence>
<dbReference type="AlphaFoldDB" id="A0A641ARC2"/>
<feature type="transmembrane region" description="Helical" evidence="1">
    <location>
        <begin position="18"/>
        <end position="40"/>
    </location>
</feature>
<sequence>MTPAGGVPFDDVLLAHHVALLAIPAIVPAVIVVGVVLYIARKDRREEREERELIERAFDQEDE</sequence>
<protein>
    <submittedName>
        <fullName evidence="2">Uncharacterized protein</fullName>
    </submittedName>
</protein>
<accession>A0A641ARC2</accession>
<proteinExistence type="predicted"/>
<keyword evidence="3" id="KW-1185">Reference proteome</keyword>
<dbReference type="Proteomes" id="UP001515100">
    <property type="component" value="Unassembled WGS sequence"/>
</dbReference>
<comment type="caution">
    <text evidence="2">The sequence shown here is derived from an EMBL/GenBank/DDBJ whole genome shotgun (WGS) entry which is preliminary data.</text>
</comment>
<dbReference type="EMBL" id="SDPP02000001">
    <property type="protein sequence ID" value="KAA1379753.1"/>
    <property type="molecule type" value="Genomic_DNA"/>
</dbReference>
<keyword evidence="1" id="KW-0472">Membrane</keyword>
<dbReference type="RefSeq" id="WP_129179566.1">
    <property type="nucleotide sequence ID" value="NZ_JAGIOG010000001.1"/>
</dbReference>
<keyword evidence="1" id="KW-1133">Transmembrane helix</keyword>
<evidence type="ECO:0000256" key="1">
    <source>
        <dbReference type="SAM" id="Phobius"/>
    </source>
</evidence>
<name>A0A641ARC2_9ACTN</name>